<dbReference type="Proteomes" id="UP000319257">
    <property type="component" value="Unassembled WGS sequence"/>
</dbReference>
<dbReference type="CDD" id="cd12950">
    <property type="entry name" value="RRP7_Rrp7p"/>
    <property type="match status" value="1"/>
</dbReference>
<dbReference type="InterPro" id="IPR040447">
    <property type="entry name" value="RRM_Rrp7"/>
</dbReference>
<dbReference type="AlphaFoldDB" id="A0A507ATD4"/>
<sequence length="315" mass="35312">MAPIPKSIGDFVVLPLSIPALPSYPKAVIHHIYVRKNAPKNPTPDDERSLFVTNVPIDSTEAHLRALFVSLVGAGRFESIAFEDEKTGAAQTPAIQPGQAARLSALSKKRKRDEAEEEEAQEEEAARLLETWSRPLRRSGSTAVALMADEKSADLVLKAITKLHKTKKYPVWGEGVSDKVPAMGSAWLRSHNQMAYPDKVDVQSAVDAFFTVFNRREKEAAEMAKRLRNEPDEDGFVTVTRGGRNGPAGKAEAEEARQKMVAKQDKKKSELTNFYRFQLRERKKAEQAELLKKFDEDRKKVAAMREKRGKFRPEA</sequence>
<protein>
    <recommendedName>
        <fullName evidence="7">Ribosomal RNA-processing protein 7</fullName>
    </recommendedName>
</protein>
<feature type="region of interest" description="Disordered" evidence="2">
    <location>
        <begin position="233"/>
        <end position="254"/>
    </location>
</feature>
<organism evidence="5 6">
    <name type="scientific">Thyridium curvatum</name>
    <dbReference type="NCBI Taxonomy" id="1093900"/>
    <lineage>
        <taxon>Eukaryota</taxon>
        <taxon>Fungi</taxon>
        <taxon>Dikarya</taxon>
        <taxon>Ascomycota</taxon>
        <taxon>Pezizomycotina</taxon>
        <taxon>Sordariomycetes</taxon>
        <taxon>Sordariomycetidae</taxon>
        <taxon>Thyridiales</taxon>
        <taxon>Thyridiaceae</taxon>
        <taxon>Thyridium</taxon>
    </lineage>
</organism>
<dbReference type="GO" id="GO:0034456">
    <property type="term" value="C:UTP-C complex"/>
    <property type="evidence" value="ECO:0007669"/>
    <property type="project" value="TreeGrafter"/>
</dbReference>
<dbReference type="FunCoup" id="A0A507ATD4">
    <property type="interactions" value="214"/>
</dbReference>
<feature type="region of interest" description="Disordered" evidence="2">
    <location>
        <begin position="88"/>
        <end position="124"/>
    </location>
</feature>
<evidence type="ECO:0000259" key="4">
    <source>
        <dbReference type="Pfam" id="PF17799"/>
    </source>
</evidence>
<accession>A0A507ATD4</accession>
<evidence type="ECO:0008006" key="7">
    <source>
        <dbReference type="Google" id="ProtNLM"/>
    </source>
</evidence>
<dbReference type="STRING" id="1093900.A0A507ATD4"/>
<dbReference type="GO" id="GO:0032545">
    <property type="term" value="C:CURI complex"/>
    <property type="evidence" value="ECO:0007669"/>
    <property type="project" value="TreeGrafter"/>
</dbReference>
<feature type="domain" description="Ribosomal RNA-processing protein 7 C-terminal" evidence="3">
    <location>
        <begin position="195"/>
        <end position="314"/>
    </location>
</feature>
<dbReference type="PANTHER" id="PTHR13191:SF0">
    <property type="entry name" value="RIBOSOMAL RNA-PROCESSING PROTEIN 7 HOMOLOG A-RELATED"/>
    <property type="match status" value="1"/>
</dbReference>
<evidence type="ECO:0000256" key="1">
    <source>
        <dbReference type="ARBA" id="ARBA00006110"/>
    </source>
</evidence>
<dbReference type="RefSeq" id="XP_030994963.1">
    <property type="nucleotide sequence ID" value="XM_031140834.1"/>
</dbReference>
<dbReference type="InterPro" id="IPR024326">
    <property type="entry name" value="RRP7_C"/>
</dbReference>
<evidence type="ECO:0000313" key="5">
    <source>
        <dbReference type="EMBL" id="TPX13252.1"/>
    </source>
</evidence>
<dbReference type="GeneID" id="41973672"/>
<dbReference type="CDD" id="cd12293">
    <property type="entry name" value="dRRM_Rrp7p"/>
    <property type="match status" value="1"/>
</dbReference>
<feature type="domain" description="Rrp7 RRM-like N-terminal" evidence="4">
    <location>
        <begin position="9"/>
        <end position="191"/>
    </location>
</feature>
<evidence type="ECO:0000259" key="3">
    <source>
        <dbReference type="Pfam" id="PF12923"/>
    </source>
</evidence>
<dbReference type="OrthoDB" id="5390at2759"/>
<evidence type="ECO:0000313" key="6">
    <source>
        <dbReference type="Proteomes" id="UP000319257"/>
    </source>
</evidence>
<dbReference type="InParanoid" id="A0A507ATD4"/>
<dbReference type="GO" id="GO:0006364">
    <property type="term" value="P:rRNA processing"/>
    <property type="evidence" value="ECO:0007669"/>
    <property type="project" value="TreeGrafter"/>
</dbReference>
<reference evidence="5 6" key="1">
    <citation type="submission" date="2019-06" db="EMBL/GenBank/DDBJ databases">
        <title>Draft genome sequence of the filamentous fungus Phialemoniopsis curvata isolated from diesel fuel.</title>
        <authorList>
            <person name="Varaljay V.A."/>
            <person name="Lyon W.J."/>
            <person name="Crouch A.L."/>
            <person name="Drake C.E."/>
            <person name="Hollomon J.M."/>
            <person name="Nadeau L.J."/>
            <person name="Nunn H.S."/>
            <person name="Stevenson B.S."/>
            <person name="Bojanowski C.L."/>
            <person name="Crookes-Goodson W.J."/>
        </authorList>
    </citation>
    <scope>NUCLEOTIDE SEQUENCE [LARGE SCALE GENOMIC DNA]</scope>
    <source>
        <strain evidence="5 6">D216</strain>
    </source>
</reference>
<evidence type="ECO:0000256" key="2">
    <source>
        <dbReference type="SAM" id="MobiDB-lite"/>
    </source>
</evidence>
<keyword evidence="6" id="KW-1185">Reference proteome</keyword>
<dbReference type="PANTHER" id="PTHR13191">
    <property type="entry name" value="RIBOSOMAL RNA PROCESSING PROTEIN 7-RELATED"/>
    <property type="match status" value="1"/>
</dbReference>
<dbReference type="Pfam" id="PF12923">
    <property type="entry name" value="RRP7"/>
    <property type="match status" value="1"/>
</dbReference>
<dbReference type="Pfam" id="PF17799">
    <property type="entry name" value="RRM_Rrp7"/>
    <property type="match status" value="1"/>
</dbReference>
<gene>
    <name evidence="5" type="ORF">E0L32_006225</name>
</gene>
<comment type="similarity">
    <text evidence="1">Belongs to the RRP7 family.</text>
</comment>
<dbReference type="InterPro" id="IPR040446">
    <property type="entry name" value="RRP7"/>
</dbReference>
<comment type="caution">
    <text evidence="5">The sequence shown here is derived from an EMBL/GenBank/DDBJ whole genome shotgun (WGS) entry which is preliminary data.</text>
</comment>
<dbReference type="EMBL" id="SKBQ01000035">
    <property type="protein sequence ID" value="TPX13252.1"/>
    <property type="molecule type" value="Genomic_DNA"/>
</dbReference>
<dbReference type="Gene3D" id="6.10.250.1770">
    <property type="match status" value="1"/>
</dbReference>
<proteinExistence type="inferred from homology"/>
<dbReference type="GO" id="GO:0000028">
    <property type="term" value="P:ribosomal small subunit assembly"/>
    <property type="evidence" value="ECO:0007669"/>
    <property type="project" value="TreeGrafter"/>
</dbReference>
<name>A0A507ATD4_9PEZI</name>